<comment type="caution">
    <text evidence="10">The sequence shown here is derived from an EMBL/GenBank/DDBJ whole genome shotgun (WGS) entry which is preliminary data.</text>
</comment>
<feature type="domain" description="ABC transmembrane type-1" evidence="9">
    <location>
        <begin position="104"/>
        <end position="317"/>
    </location>
</feature>
<evidence type="ECO:0000313" key="11">
    <source>
        <dbReference type="Proteomes" id="UP001499878"/>
    </source>
</evidence>
<keyword evidence="6 7" id="KW-0472">Membrane</keyword>
<evidence type="ECO:0000256" key="8">
    <source>
        <dbReference type="SAM" id="MobiDB-lite"/>
    </source>
</evidence>
<keyword evidence="2 7" id="KW-0813">Transport</keyword>
<dbReference type="RefSeq" id="WP_345632302.1">
    <property type="nucleotide sequence ID" value="NZ_BAABJR010000009.1"/>
</dbReference>
<sequence>MPSSSAPTPAPPVLTGPRAAAQPPRPRHRGPDWRTLRALKGFGFAAPFFAGFLLTFVLPLGYALWESLYTTRNSGLGIGGQTTEFAGLDNFTRGLGDEAFWFSVLRVLLFACVQVPVMLICSVAMALLLDSVARRTAGRFRLAFLVPYMIPGVVAALLWLYLYSPRLGPLRDGAAALGVEVNFFSSGMLWISIGNLLTWSQIGFNMLIVYGALQAVPREIFDAARVDGASEFRIARSIKIPYVRGALVLTGMLSIIGTLQIFNEPVLFRQVAPETVTKDYTPILMIYNQAFDSTDYHYAAALSVLLAVVAGIASFLFYKLTNRRPA</sequence>
<feature type="transmembrane region" description="Helical" evidence="7">
    <location>
        <begin position="242"/>
        <end position="262"/>
    </location>
</feature>
<dbReference type="Gene3D" id="1.10.3720.10">
    <property type="entry name" value="MetI-like"/>
    <property type="match status" value="1"/>
</dbReference>
<comment type="similarity">
    <text evidence="7">Belongs to the binding-protein-dependent transport system permease family.</text>
</comment>
<dbReference type="InterPro" id="IPR051393">
    <property type="entry name" value="ABC_transporter_permease"/>
</dbReference>
<evidence type="ECO:0000313" key="10">
    <source>
        <dbReference type="EMBL" id="GAA5210955.1"/>
    </source>
</evidence>
<feature type="transmembrane region" description="Helical" evidence="7">
    <location>
        <begin position="99"/>
        <end position="128"/>
    </location>
</feature>
<gene>
    <name evidence="10" type="ORF">GCM10023323_40670</name>
</gene>
<accession>A0ABP9T590</accession>
<evidence type="ECO:0000256" key="7">
    <source>
        <dbReference type="RuleBase" id="RU363032"/>
    </source>
</evidence>
<keyword evidence="4 7" id="KW-0812">Transmembrane</keyword>
<protein>
    <submittedName>
        <fullName evidence="10">Sugar ABC transporter permease</fullName>
    </submittedName>
</protein>
<dbReference type="PANTHER" id="PTHR30193">
    <property type="entry name" value="ABC TRANSPORTER PERMEASE PROTEIN"/>
    <property type="match status" value="1"/>
</dbReference>
<feature type="transmembrane region" description="Helical" evidence="7">
    <location>
        <begin position="296"/>
        <end position="318"/>
    </location>
</feature>
<name>A0ABP9T590_9ACTN</name>
<evidence type="ECO:0000256" key="4">
    <source>
        <dbReference type="ARBA" id="ARBA00022692"/>
    </source>
</evidence>
<dbReference type="SUPFAM" id="SSF161098">
    <property type="entry name" value="MetI-like"/>
    <property type="match status" value="1"/>
</dbReference>
<keyword evidence="3" id="KW-1003">Cell membrane</keyword>
<dbReference type="PANTHER" id="PTHR30193:SF41">
    <property type="entry name" value="DIACETYLCHITOBIOSE UPTAKE SYSTEM PERMEASE PROTEIN NGCF"/>
    <property type="match status" value="1"/>
</dbReference>
<evidence type="ECO:0000259" key="9">
    <source>
        <dbReference type="PROSITE" id="PS50928"/>
    </source>
</evidence>
<dbReference type="PROSITE" id="PS50928">
    <property type="entry name" value="ABC_TM1"/>
    <property type="match status" value="1"/>
</dbReference>
<reference evidence="11" key="1">
    <citation type="journal article" date="2019" name="Int. J. Syst. Evol. Microbiol.">
        <title>The Global Catalogue of Microorganisms (GCM) 10K type strain sequencing project: providing services to taxonomists for standard genome sequencing and annotation.</title>
        <authorList>
            <consortium name="The Broad Institute Genomics Platform"/>
            <consortium name="The Broad Institute Genome Sequencing Center for Infectious Disease"/>
            <person name="Wu L."/>
            <person name="Ma J."/>
        </authorList>
    </citation>
    <scope>NUCLEOTIDE SEQUENCE [LARGE SCALE GENOMIC DNA]</scope>
    <source>
        <strain evidence="11">JCM 18306</strain>
    </source>
</reference>
<evidence type="ECO:0000256" key="3">
    <source>
        <dbReference type="ARBA" id="ARBA00022475"/>
    </source>
</evidence>
<dbReference type="Pfam" id="PF00528">
    <property type="entry name" value="BPD_transp_1"/>
    <property type="match status" value="1"/>
</dbReference>
<feature type="transmembrane region" description="Helical" evidence="7">
    <location>
        <begin position="42"/>
        <end position="65"/>
    </location>
</feature>
<dbReference type="InterPro" id="IPR035906">
    <property type="entry name" value="MetI-like_sf"/>
</dbReference>
<evidence type="ECO:0000256" key="2">
    <source>
        <dbReference type="ARBA" id="ARBA00022448"/>
    </source>
</evidence>
<keyword evidence="5 7" id="KW-1133">Transmembrane helix</keyword>
<feature type="transmembrane region" description="Helical" evidence="7">
    <location>
        <begin position="140"/>
        <end position="162"/>
    </location>
</feature>
<comment type="subcellular location">
    <subcellularLocation>
        <location evidence="1 7">Cell membrane</location>
        <topology evidence="1 7">Multi-pass membrane protein</topology>
    </subcellularLocation>
</comment>
<dbReference type="InterPro" id="IPR000515">
    <property type="entry name" value="MetI-like"/>
</dbReference>
<organism evidence="10 11">
    <name type="scientific">Streptomyces thinghirensis</name>
    <dbReference type="NCBI Taxonomy" id="551547"/>
    <lineage>
        <taxon>Bacteria</taxon>
        <taxon>Bacillati</taxon>
        <taxon>Actinomycetota</taxon>
        <taxon>Actinomycetes</taxon>
        <taxon>Kitasatosporales</taxon>
        <taxon>Streptomycetaceae</taxon>
        <taxon>Streptomyces</taxon>
    </lineage>
</organism>
<proteinExistence type="inferred from homology"/>
<feature type="transmembrane region" description="Helical" evidence="7">
    <location>
        <begin position="174"/>
        <end position="197"/>
    </location>
</feature>
<feature type="region of interest" description="Disordered" evidence="8">
    <location>
        <begin position="1"/>
        <end position="31"/>
    </location>
</feature>
<dbReference type="EMBL" id="BAABJR010000009">
    <property type="protein sequence ID" value="GAA5210955.1"/>
    <property type="molecule type" value="Genomic_DNA"/>
</dbReference>
<evidence type="ECO:0000256" key="1">
    <source>
        <dbReference type="ARBA" id="ARBA00004651"/>
    </source>
</evidence>
<evidence type="ECO:0000256" key="5">
    <source>
        <dbReference type="ARBA" id="ARBA00022989"/>
    </source>
</evidence>
<keyword evidence="11" id="KW-1185">Reference proteome</keyword>
<dbReference type="Proteomes" id="UP001499878">
    <property type="component" value="Unassembled WGS sequence"/>
</dbReference>
<dbReference type="CDD" id="cd06261">
    <property type="entry name" value="TM_PBP2"/>
    <property type="match status" value="1"/>
</dbReference>
<evidence type="ECO:0000256" key="6">
    <source>
        <dbReference type="ARBA" id="ARBA00023136"/>
    </source>
</evidence>